<dbReference type="Proteomes" id="UP001642360">
    <property type="component" value="Unassembled WGS sequence"/>
</dbReference>
<reference evidence="1 2" key="1">
    <citation type="submission" date="2024-02" db="EMBL/GenBank/DDBJ databases">
        <authorList>
            <person name="Vignale AGUSTIN F."/>
            <person name="Sosa J E."/>
            <person name="Modenutti C."/>
        </authorList>
    </citation>
    <scope>NUCLEOTIDE SEQUENCE [LARGE SCALE GENOMIC DNA]</scope>
</reference>
<accession>A0ABC8QW54</accession>
<organism evidence="1 2">
    <name type="scientific">Ilex paraguariensis</name>
    <name type="common">yerba mate</name>
    <dbReference type="NCBI Taxonomy" id="185542"/>
    <lineage>
        <taxon>Eukaryota</taxon>
        <taxon>Viridiplantae</taxon>
        <taxon>Streptophyta</taxon>
        <taxon>Embryophyta</taxon>
        <taxon>Tracheophyta</taxon>
        <taxon>Spermatophyta</taxon>
        <taxon>Magnoliopsida</taxon>
        <taxon>eudicotyledons</taxon>
        <taxon>Gunneridae</taxon>
        <taxon>Pentapetalae</taxon>
        <taxon>asterids</taxon>
        <taxon>campanulids</taxon>
        <taxon>Aquifoliales</taxon>
        <taxon>Aquifoliaceae</taxon>
        <taxon>Ilex</taxon>
    </lineage>
</organism>
<keyword evidence="2" id="KW-1185">Reference proteome</keyword>
<dbReference type="AlphaFoldDB" id="A0ABC8QW54"/>
<name>A0ABC8QW54_9AQUA</name>
<dbReference type="EMBL" id="CAUOFW020000792">
    <property type="protein sequence ID" value="CAK9136985.1"/>
    <property type="molecule type" value="Genomic_DNA"/>
</dbReference>
<evidence type="ECO:0000313" key="1">
    <source>
        <dbReference type="EMBL" id="CAK9136985.1"/>
    </source>
</evidence>
<gene>
    <name evidence="1" type="ORF">ILEXP_LOCUS4001</name>
</gene>
<proteinExistence type="predicted"/>
<evidence type="ECO:0000313" key="2">
    <source>
        <dbReference type="Proteomes" id="UP001642360"/>
    </source>
</evidence>
<comment type="caution">
    <text evidence="1">The sequence shown here is derived from an EMBL/GenBank/DDBJ whole genome shotgun (WGS) entry which is preliminary data.</text>
</comment>
<protein>
    <submittedName>
        <fullName evidence="1">Uncharacterized protein</fullName>
    </submittedName>
</protein>
<sequence>MDNPLRSSEIRAERKCFPVEYWDFCITERSRKFRFCVELPEDCTRWEALKNAAAASSFFGVGVLGGFKKFEASYFVSWVEEIKNNRVTFLKISEKSTKGRVNRLMVPNVMEVVGQGIWKFDSESLFGRVQIHWNAHIQRWVRAILTNLPKEEDLGDFMVALQQDGQEISREKGLKKDCFGILERLAIPSNHDLHLFVEFDDERKELLEKELISYGKFEEDAEEDFYGVEAVKVDSELGSNSE</sequence>